<evidence type="ECO:0000313" key="2">
    <source>
        <dbReference type="Proteomes" id="UP001302072"/>
    </source>
</evidence>
<proteinExistence type="predicted"/>
<dbReference type="EMBL" id="CP115541">
    <property type="protein sequence ID" value="WNH52156.1"/>
    <property type="molecule type" value="Genomic_DNA"/>
</dbReference>
<keyword evidence="2" id="KW-1185">Reference proteome</keyword>
<reference evidence="1 2" key="1">
    <citation type="submission" date="2022-12" db="EMBL/GenBank/DDBJ databases">
        <title>Two new species, Stenotrophomonas aracearum and Stenotrophomonas oahuensis, isolated from Anthurium (Araceae family) in Hawaii.</title>
        <authorList>
            <person name="Chunag S.C."/>
            <person name="Dobhal S."/>
            <person name="Alvarez A."/>
            <person name="Arif M."/>
        </authorList>
    </citation>
    <scope>NUCLEOTIDE SEQUENCE [LARGE SCALE GENOMIC DNA]</scope>
    <source>
        <strain evidence="1 2">A5586</strain>
    </source>
</reference>
<gene>
    <name evidence="1" type="ORF">PDM29_17730</name>
</gene>
<organism evidence="1 2">
    <name type="scientific">Stenotrophomonas oahuensis</name>
    <dbReference type="NCBI Taxonomy" id="3003271"/>
    <lineage>
        <taxon>Bacteria</taxon>
        <taxon>Pseudomonadati</taxon>
        <taxon>Pseudomonadota</taxon>
        <taxon>Gammaproteobacteria</taxon>
        <taxon>Lysobacterales</taxon>
        <taxon>Lysobacteraceae</taxon>
        <taxon>Stenotrophomonas</taxon>
    </lineage>
</organism>
<accession>A0ABY9YNH9</accession>
<dbReference type="RefSeq" id="WP_311191361.1">
    <property type="nucleotide sequence ID" value="NZ_CP115541.1"/>
</dbReference>
<name>A0ABY9YNH9_9GAMM</name>
<evidence type="ECO:0000313" key="1">
    <source>
        <dbReference type="EMBL" id="WNH52156.1"/>
    </source>
</evidence>
<dbReference type="Proteomes" id="UP001302072">
    <property type="component" value="Chromosome"/>
</dbReference>
<sequence>MSDEGACALRDEDGTTGPAVELDGMLPLQNGGWLGRQGNAWRHTDASGQLAGDQTRIYTDRGYFARLREWADDEVPSWPHWMTEYRIQRNSDDTLAVQEDSATNGLMQATGQFVPVPGASAARQVCPGVWRFTMKDGDRLGGGDGQLGARIDDYAWAEIESRPDLRVSIADNSHKTLIDCQGRRVVDLPALSGLTSDGVGFIGTLADEDQPRLWLDAALKAHLLPEGSRMEASSADGSLLSVRDAQGGMRLFNVAHQRFVGSAFTDMEALLTVGAVFFRDGYYGFMDSDGNERLSPQYNTVLPWGTDRLWTSRYVEAGGENRTQVTLHRLDGSVVARWMDATPGTSPMLRDLPGQGPVAELLGRTVETTQGSYFGQQWVDREGRTLFLAVDCQGTSGEARGGVIEPLQGKPRYHGAPCAIPDVVRASMAKLPDPAS</sequence>
<protein>
    <submittedName>
        <fullName evidence="1">Uncharacterized protein</fullName>
    </submittedName>
</protein>